<comment type="caution">
    <text evidence="1">The sequence shown here is derived from an EMBL/GenBank/DDBJ whole genome shotgun (WGS) entry which is preliminary data.</text>
</comment>
<sequence length="151" mass="16961">MRLLVLSDRNRGPPPDLPSESDVPLFYHLDKRTLRNHARASWNQQNAEFSQLHLYYQENFFSVANLLISTRILGTVDYTAATSVSSAPLFTRPSLLVDGPVLAAAFPLLSASRFNDAIATTKQQQWELDLESFYDYISRVTDALTALGKDP</sequence>
<name>A0A0V0XIK2_TRIPS</name>
<organism evidence="1 2">
    <name type="scientific">Trichinella pseudospiralis</name>
    <name type="common">Parasitic roundworm</name>
    <dbReference type="NCBI Taxonomy" id="6337"/>
    <lineage>
        <taxon>Eukaryota</taxon>
        <taxon>Metazoa</taxon>
        <taxon>Ecdysozoa</taxon>
        <taxon>Nematoda</taxon>
        <taxon>Enoplea</taxon>
        <taxon>Dorylaimia</taxon>
        <taxon>Trichinellida</taxon>
        <taxon>Trichinellidae</taxon>
        <taxon>Trichinella</taxon>
    </lineage>
</organism>
<protein>
    <submittedName>
        <fullName evidence="1">Uncharacterized protein</fullName>
    </submittedName>
</protein>
<gene>
    <name evidence="1" type="ORF">T4E_10813</name>
</gene>
<proteinExistence type="predicted"/>
<dbReference type="EMBL" id="JYDU01000264">
    <property type="protein sequence ID" value="KRX87834.1"/>
    <property type="molecule type" value="Genomic_DNA"/>
</dbReference>
<evidence type="ECO:0000313" key="1">
    <source>
        <dbReference type="EMBL" id="KRX87834.1"/>
    </source>
</evidence>
<dbReference type="AlphaFoldDB" id="A0A0V0XIK2"/>
<reference evidence="1 2" key="1">
    <citation type="submission" date="2015-01" db="EMBL/GenBank/DDBJ databases">
        <title>Evolution of Trichinella species and genotypes.</title>
        <authorList>
            <person name="Korhonen P.K."/>
            <person name="Edoardo P."/>
            <person name="Giuseppe L.R."/>
            <person name="Gasser R.B."/>
        </authorList>
    </citation>
    <scope>NUCLEOTIDE SEQUENCE [LARGE SCALE GENOMIC DNA]</scope>
    <source>
        <strain evidence="1">ISS141</strain>
    </source>
</reference>
<evidence type="ECO:0000313" key="2">
    <source>
        <dbReference type="Proteomes" id="UP000054815"/>
    </source>
</evidence>
<dbReference type="Proteomes" id="UP000054815">
    <property type="component" value="Unassembled WGS sequence"/>
</dbReference>
<accession>A0A0V0XIK2</accession>